<name>A0A371ECN8_MUCPR</name>
<feature type="non-terminal residue" evidence="1">
    <location>
        <position position="1"/>
    </location>
</feature>
<organism evidence="1 2">
    <name type="scientific">Mucuna pruriens</name>
    <name type="common">Velvet bean</name>
    <name type="synonym">Dolichos pruriens</name>
    <dbReference type="NCBI Taxonomy" id="157652"/>
    <lineage>
        <taxon>Eukaryota</taxon>
        <taxon>Viridiplantae</taxon>
        <taxon>Streptophyta</taxon>
        <taxon>Embryophyta</taxon>
        <taxon>Tracheophyta</taxon>
        <taxon>Spermatophyta</taxon>
        <taxon>Magnoliopsida</taxon>
        <taxon>eudicotyledons</taxon>
        <taxon>Gunneridae</taxon>
        <taxon>Pentapetalae</taxon>
        <taxon>rosids</taxon>
        <taxon>fabids</taxon>
        <taxon>Fabales</taxon>
        <taxon>Fabaceae</taxon>
        <taxon>Papilionoideae</taxon>
        <taxon>50 kb inversion clade</taxon>
        <taxon>NPAAA clade</taxon>
        <taxon>indigoferoid/millettioid clade</taxon>
        <taxon>Phaseoleae</taxon>
        <taxon>Mucuna</taxon>
    </lineage>
</organism>
<evidence type="ECO:0000313" key="1">
    <source>
        <dbReference type="EMBL" id="RDX63744.1"/>
    </source>
</evidence>
<protein>
    <submittedName>
        <fullName evidence="1">Uncharacterized protein</fullName>
    </submittedName>
</protein>
<accession>A0A371ECN8</accession>
<reference evidence="1" key="1">
    <citation type="submission" date="2018-05" db="EMBL/GenBank/DDBJ databases">
        <title>Draft genome of Mucuna pruriens seed.</title>
        <authorList>
            <person name="Nnadi N.E."/>
            <person name="Vos R."/>
            <person name="Hasami M.H."/>
            <person name="Devisetty U.K."/>
            <person name="Aguiy J.C."/>
        </authorList>
    </citation>
    <scope>NUCLEOTIDE SEQUENCE [LARGE SCALE GENOMIC DNA]</scope>
    <source>
        <strain evidence="1">JCA_2017</strain>
    </source>
</reference>
<comment type="caution">
    <text evidence="1">The sequence shown here is derived from an EMBL/GenBank/DDBJ whole genome shotgun (WGS) entry which is preliminary data.</text>
</comment>
<keyword evidence="2" id="KW-1185">Reference proteome</keyword>
<gene>
    <name evidence="1" type="ORF">CR513_57794</name>
</gene>
<dbReference type="EMBL" id="QJKJ01014736">
    <property type="protein sequence ID" value="RDX63744.1"/>
    <property type="molecule type" value="Genomic_DNA"/>
</dbReference>
<sequence>MVNTKWKGHWSIREARPTYYIGPGSTRVGVGRVPLHTDRFLRRADRSLESNQLGDDFWSQSEHQNNYCKVHSHQCANLIQHHYRTTSLE</sequence>
<proteinExistence type="predicted"/>
<dbReference type="AlphaFoldDB" id="A0A371ECN8"/>
<dbReference type="Proteomes" id="UP000257109">
    <property type="component" value="Unassembled WGS sequence"/>
</dbReference>
<evidence type="ECO:0000313" key="2">
    <source>
        <dbReference type="Proteomes" id="UP000257109"/>
    </source>
</evidence>